<keyword evidence="7" id="KW-0012">Acyltransferase</keyword>
<dbReference type="Pfam" id="PF02146">
    <property type="entry name" value="SIR2"/>
    <property type="match status" value="1"/>
</dbReference>
<feature type="domain" description="Deacetylase sirtuin-type" evidence="5">
    <location>
        <begin position="1"/>
        <end position="280"/>
    </location>
</feature>
<evidence type="ECO:0000256" key="4">
    <source>
        <dbReference type="PROSITE-ProRule" id="PRU00236"/>
    </source>
</evidence>
<keyword evidence="4" id="KW-0862">Zinc</keyword>
<sequence length="280" mass="30312">MVITDIEEAATNIADMMRGKVTVAITGAGVSTPSGIPDYRGKGSTQEPTVFYDMFTDDEIWQRWVWQRNEETWRALDSVKPNPGHLALARLEKAGFINGIATQNVDDLHQKAGSRKVAELHGSFLRVDCVDCGATFPRAEIGELLREANPDWPEDPDPKNIAILAGANRRAAENSSFTTIPCPRCGGLIKPSVVFFGESLPGAALTQSIDWAREADVALVVGTSLVVGTGMWVLTSALQNGADCVIINRGRTEGDRFASLRVDCDAAEVLSRVAEILLDE</sequence>
<feature type="binding site" evidence="4">
    <location>
        <position position="132"/>
    </location>
    <ligand>
        <name>Zn(2+)</name>
        <dbReference type="ChEBI" id="CHEBI:29105"/>
    </ligand>
</feature>
<dbReference type="GO" id="GO:0046872">
    <property type="term" value="F:metal ion binding"/>
    <property type="evidence" value="ECO:0007669"/>
    <property type="project" value="UniProtKB-KW"/>
</dbReference>
<evidence type="ECO:0000256" key="2">
    <source>
        <dbReference type="ARBA" id="ARBA00022679"/>
    </source>
</evidence>
<evidence type="ECO:0000313" key="9">
    <source>
        <dbReference type="Proteomes" id="UP001281731"/>
    </source>
</evidence>
<dbReference type="SUPFAM" id="SSF52467">
    <property type="entry name" value="DHS-like NAD/FAD-binding domain"/>
    <property type="match status" value="1"/>
</dbReference>
<dbReference type="InterPro" id="IPR003000">
    <property type="entry name" value="Sirtuin"/>
</dbReference>
<dbReference type="InterPro" id="IPR026590">
    <property type="entry name" value="Ssirtuin_cat_dom"/>
</dbReference>
<protein>
    <recommendedName>
        <fullName evidence="1">protein acetyllysine N-acetyltransferase</fullName>
        <ecNumber evidence="1">2.3.1.286</ecNumber>
    </recommendedName>
</protein>
<dbReference type="PROSITE" id="PS50305">
    <property type="entry name" value="SIRTUIN"/>
    <property type="match status" value="1"/>
</dbReference>
<accession>A0AAW9HWL8</accession>
<dbReference type="Proteomes" id="UP001281731">
    <property type="component" value="Unassembled WGS sequence"/>
</dbReference>
<keyword evidence="4" id="KW-0479">Metal-binding</keyword>
<dbReference type="AlphaFoldDB" id="A0AAW9HWL8"/>
<keyword evidence="2 7" id="KW-0808">Transferase</keyword>
<keyword evidence="3" id="KW-0520">NAD</keyword>
<dbReference type="InterPro" id="IPR050134">
    <property type="entry name" value="NAD-dep_sirtuin_deacylases"/>
</dbReference>
<dbReference type="Gene3D" id="3.30.1600.10">
    <property type="entry name" value="SIR2/SIRT2 'Small Domain"/>
    <property type="match status" value="1"/>
</dbReference>
<evidence type="ECO:0000313" key="8">
    <source>
        <dbReference type="Proteomes" id="UP001275049"/>
    </source>
</evidence>
<feature type="binding site" evidence="4">
    <location>
        <position position="182"/>
    </location>
    <ligand>
        <name>Zn(2+)</name>
        <dbReference type="ChEBI" id="CHEBI:29105"/>
    </ligand>
</feature>
<dbReference type="GO" id="GO:0017136">
    <property type="term" value="F:histone deacetylase activity, NAD-dependent"/>
    <property type="evidence" value="ECO:0007669"/>
    <property type="project" value="TreeGrafter"/>
</dbReference>
<evidence type="ECO:0000313" key="7">
    <source>
        <dbReference type="EMBL" id="MDY5154414.1"/>
    </source>
</evidence>
<dbReference type="PANTHER" id="PTHR11085:SF10">
    <property type="entry name" value="NAD-DEPENDENT PROTEIN DEACYLASE SIRTUIN-5, MITOCHONDRIAL-RELATED"/>
    <property type="match status" value="1"/>
</dbReference>
<evidence type="ECO:0000259" key="5">
    <source>
        <dbReference type="PROSITE" id="PS50305"/>
    </source>
</evidence>
<dbReference type="InterPro" id="IPR026591">
    <property type="entry name" value="Sirtuin_cat_small_dom_sf"/>
</dbReference>
<dbReference type="Proteomes" id="UP001275049">
    <property type="component" value="Unassembled WGS sequence"/>
</dbReference>
<comment type="caution">
    <text evidence="7">The sequence shown here is derived from an EMBL/GenBank/DDBJ whole genome shotgun (WGS) entry which is preliminary data.</text>
</comment>
<dbReference type="GO" id="GO:0070403">
    <property type="term" value="F:NAD+ binding"/>
    <property type="evidence" value="ECO:0007669"/>
    <property type="project" value="InterPro"/>
</dbReference>
<dbReference type="EC" id="2.3.1.286" evidence="1"/>
<evidence type="ECO:0000256" key="3">
    <source>
        <dbReference type="ARBA" id="ARBA00023027"/>
    </source>
</evidence>
<dbReference type="InterPro" id="IPR029035">
    <property type="entry name" value="DHS-like_NAD/FAD-binding_dom"/>
</dbReference>
<dbReference type="Gene3D" id="3.40.50.1220">
    <property type="entry name" value="TPP-binding domain"/>
    <property type="match status" value="1"/>
</dbReference>
<feature type="binding site" evidence="4">
    <location>
        <position position="185"/>
    </location>
    <ligand>
        <name>Zn(2+)</name>
        <dbReference type="ChEBI" id="CHEBI:29105"/>
    </ligand>
</feature>
<proteinExistence type="predicted"/>
<gene>
    <name evidence="7" type="ORF">R6G80_01555</name>
    <name evidence="6" type="ORF">R6G86_05780</name>
</gene>
<feature type="active site" description="Proton acceptor" evidence="4">
    <location>
        <position position="121"/>
    </location>
</feature>
<dbReference type="EMBL" id="JAWNGC010000001">
    <property type="protein sequence ID" value="MDY5154414.1"/>
    <property type="molecule type" value="Genomic_DNA"/>
</dbReference>
<dbReference type="EMBL" id="JAWNGA010000009">
    <property type="protein sequence ID" value="MDY5133246.1"/>
    <property type="molecule type" value="Genomic_DNA"/>
</dbReference>
<organism evidence="7 9">
    <name type="scientific">Actinotignum urinale</name>
    <dbReference type="NCBI Taxonomy" id="190146"/>
    <lineage>
        <taxon>Bacteria</taxon>
        <taxon>Bacillati</taxon>
        <taxon>Actinomycetota</taxon>
        <taxon>Actinomycetes</taxon>
        <taxon>Actinomycetales</taxon>
        <taxon>Actinomycetaceae</taxon>
        <taxon>Actinotignum</taxon>
    </lineage>
</organism>
<evidence type="ECO:0000256" key="1">
    <source>
        <dbReference type="ARBA" id="ARBA00012928"/>
    </source>
</evidence>
<name>A0AAW9HWL8_9ACTO</name>
<evidence type="ECO:0000313" key="6">
    <source>
        <dbReference type="EMBL" id="MDY5133246.1"/>
    </source>
</evidence>
<dbReference type="PANTHER" id="PTHR11085">
    <property type="entry name" value="NAD-DEPENDENT PROTEIN DEACYLASE SIRTUIN-5, MITOCHONDRIAL-RELATED"/>
    <property type="match status" value="1"/>
</dbReference>
<reference evidence="7 8" key="1">
    <citation type="submission" date="2023-10" db="EMBL/GenBank/DDBJ databases">
        <title>Whole Genome based description of the genera Actinobaculum and Actinotignum reveals a complex phylogenetic relationship within the species included in the genus Actinotignum.</title>
        <authorList>
            <person name="Jensen C.S."/>
            <person name="Dargis R."/>
            <person name="Kemp M."/>
            <person name="Christensen J.J."/>
        </authorList>
    </citation>
    <scope>NUCLEOTIDE SEQUENCE</scope>
    <source>
        <strain evidence="7">SLA_B511</strain>
        <strain evidence="6 8">SLA_B974</strain>
    </source>
</reference>
<keyword evidence="8" id="KW-1185">Reference proteome</keyword>
<feature type="binding site" evidence="4">
    <location>
        <position position="129"/>
    </location>
    <ligand>
        <name>Zn(2+)</name>
        <dbReference type="ChEBI" id="CHEBI:29105"/>
    </ligand>
</feature>
<dbReference type="RefSeq" id="WP_022866573.1">
    <property type="nucleotide sequence ID" value="NZ_CAMYCL010000017.1"/>
</dbReference>